<comment type="caution">
    <text evidence="2">The sequence shown here is derived from an EMBL/GenBank/DDBJ whole genome shotgun (WGS) entry which is preliminary data.</text>
</comment>
<reference evidence="2 3" key="1">
    <citation type="submission" date="2020-07" db="EMBL/GenBank/DDBJ databases">
        <title>Characterization of Pectobacterium aroidearum strains causing soft rot on Amorphophallus konjac.</title>
        <authorList>
            <person name="Xie H."/>
        </authorList>
    </citation>
    <scope>NUCLEOTIDE SEQUENCE [LARGE SCALE GENOMIC DNA]</scope>
    <source>
        <strain evidence="2 3">MY7</strain>
    </source>
</reference>
<gene>
    <name evidence="2" type="ORF">H2Y57_18385</name>
</gene>
<name>A0AAW3SZJ5_9GAMM</name>
<accession>A0AAW3SZJ5</accession>
<dbReference type="RefSeq" id="WP_181845883.1">
    <property type="nucleotide sequence ID" value="NZ_CP065044.1"/>
</dbReference>
<dbReference type="Proteomes" id="UP000557749">
    <property type="component" value="Unassembled WGS sequence"/>
</dbReference>
<evidence type="ECO:0000313" key="2">
    <source>
        <dbReference type="EMBL" id="MBA5205647.1"/>
    </source>
</evidence>
<proteinExistence type="predicted"/>
<dbReference type="EMBL" id="JACERJ010000012">
    <property type="protein sequence ID" value="MBA5205647.1"/>
    <property type="molecule type" value="Genomic_DNA"/>
</dbReference>
<protein>
    <submittedName>
        <fullName evidence="2">Lipocalin-like domain-containing protein</fullName>
    </submittedName>
</protein>
<evidence type="ECO:0000313" key="3">
    <source>
        <dbReference type="Proteomes" id="UP000557749"/>
    </source>
</evidence>
<organism evidence="2 3">
    <name type="scientific">Pectobacterium aroidearum</name>
    <dbReference type="NCBI Taxonomy" id="1201031"/>
    <lineage>
        <taxon>Bacteria</taxon>
        <taxon>Pseudomonadati</taxon>
        <taxon>Pseudomonadota</taxon>
        <taxon>Gammaproteobacteria</taxon>
        <taxon>Enterobacterales</taxon>
        <taxon>Pectobacteriaceae</taxon>
        <taxon>Pectobacterium</taxon>
    </lineage>
</organism>
<feature type="domain" description="Lipocalin-like" evidence="1">
    <location>
        <begin position="18"/>
        <end position="154"/>
    </location>
</feature>
<evidence type="ECO:0000259" key="1">
    <source>
        <dbReference type="Pfam" id="PF13924"/>
    </source>
</evidence>
<dbReference type="Pfam" id="PF13924">
    <property type="entry name" value="Lipocalin_5"/>
    <property type="match status" value="1"/>
</dbReference>
<sequence length="157" mass="17790">MTSQSFNNNGLLRQKLCGLWFLESFIDVLGDGNVVYMMGEGATGYIQYTDDNWMTVQIMGSDREPYDAGIMTGGSEQQLMQAAATYFAYAGRYETNDAEQTVTHYLDYCLIPNWVGSSQLRYALFSENDTRLSLTTDPMTFNGVVHKPELNWRRQSA</sequence>
<dbReference type="AlphaFoldDB" id="A0AAW3SZJ5"/>
<dbReference type="InterPro" id="IPR024311">
    <property type="entry name" value="Lipocalin-like"/>
</dbReference>
<dbReference type="GeneID" id="67792661"/>